<dbReference type="PIRSF" id="PIRSF001435">
    <property type="entry name" value="Nth"/>
    <property type="match status" value="1"/>
</dbReference>
<evidence type="ECO:0000256" key="10">
    <source>
        <dbReference type="ARBA" id="ARBA00023295"/>
    </source>
</evidence>
<evidence type="ECO:0000256" key="7">
    <source>
        <dbReference type="ARBA" id="ARBA00023004"/>
    </source>
</evidence>
<dbReference type="GO" id="GO:0051539">
    <property type="term" value="F:4 iron, 4 sulfur cluster binding"/>
    <property type="evidence" value="ECO:0007669"/>
    <property type="project" value="InterPro"/>
</dbReference>
<evidence type="ECO:0000256" key="9">
    <source>
        <dbReference type="ARBA" id="ARBA00023204"/>
    </source>
</evidence>
<dbReference type="GO" id="GO:0006284">
    <property type="term" value="P:base-excision repair"/>
    <property type="evidence" value="ECO:0007669"/>
    <property type="project" value="InterPro"/>
</dbReference>
<dbReference type="InterPro" id="IPR044298">
    <property type="entry name" value="MIG/MutY"/>
</dbReference>
<dbReference type="GO" id="GO:0006298">
    <property type="term" value="P:mismatch repair"/>
    <property type="evidence" value="ECO:0007669"/>
    <property type="project" value="TreeGrafter"/>
</dbReference>
<dbReference type="PANTHER" id="PTHR42944">
    <property type="entry name" value="ADENINE DNA GLYCOSYLASE"/>
    <property type="match status" value="1"/>
</dbReference>
<feature type="domain" description="HhH-GPD" evidence="11">
    <location>
        <begin position="48"/>
        <end position="198"/>
    </location>
</feature>
<organism evidence="12 13">
    <name type="scientific">Chitinophaga oryzae</name>
    <dbReference type="NCBI Taxonomy" id="2725414"/>
    <lineage>
        <taxon>Bacteria</taxon>
        <taxon>Pseudomonadati</taxon>
        <taxon>Bacteroidota</taxon>
        <taxon>Chitinophagia</taxon>
        <taxon>Chitinophagales</taxon>
        <taxon>Chitinophagaceae</taxon>
        <taxon>Chitinophaga</taxon>
    </lineage>
</organism>
<dbReference type="Pfam" id="PF00730">
    <property type="entry name" value="HhH-GPD"/>
    <property type="match status" value="1"/>
</dbReference>
<dbReference type="GO" id="GO:0032357">
    <property type="term" value="F:oxidized purine DNA binding"/>
    <property type="evidence" value="ECO:0007669"/>
    <property type="project" value="TreeGrafter"/>
</dbReference>
<evidence type="ECO:0000256" key="3">
    <source>
        <dbReference type="ARBA" id="ARBA00008343"/>
    </source>
</evidence>
<dbReference type="SMART" id="SM00478">
    <property type="entry name" value="ENDO3c"/>
    <property type="match status" value="1"/>
</dbReference>
<evidence type="ECO:0000256" key="4">
    <source>
        <dbReference type="ARBA" id="ARBA00022723"/>
    </source>
</evidence>
<dbReference type="AlphaFoldDB" id="A0AAE6ZMG5"/>
<dbReference type="REBASE" id="390820">
    <property type="entry name" value="V.Csp1310ORF33320P"/>
</dbReference>
<reference evidence="13" key="1">
    <citation type="submission" date="2020-04" db="EMBL/GenBank/DDBJ databases">
        <authorList>
            <person name="Kittiwongwattana C."/>
        </authorList>
    </citation>
    <scope>NUCLEOTIDE SEQUENCE [LARGE SCALE GENOMIC DNA]</scope>
    <source>
        <strain evidence="13">1310</strain>
    </source>
</reference>
<dbReference type="EMBL" id="CP051205">
    <property type="protein sequence ID" value="QJB35931.1"/>
    <property type="molecule type" value="Genomic_DNA"/>
</dbReference>
<evidence type="ECO:0000256" key="2">
    <source>
        <dbReference type="ARBA" id="ARBA00002933"/>
    </source>
</evidence>
<dbReference type="InterPro" id="IPR003265">
    <property type="entry name" value="HhH-GPD_domain"/>
</dbReference>
<dbReference type="SUPFAM" id="SSF48150">
    <property type="entry name" value="DNA-glycosylase"/>
    <property type="match status" value="1"/>
</dbReference>
<evidence type="ECO:0000256" key="5">
    <source>
        <dbReference type="ARBA" id="ARBA00022763"/>
    </source>
</evidence>
<accession>A0AAE6ZMG5</accession>
<evidence type="ECO:0000313" key="13">
    <source>
        <dbReference type="Proteomes" id="UP000502421"/>
    </source>
</evidence>
<evidence type="ECO:0000259" key="11">
    <source>
        <dbReference type="SMART" id="SM00478"/>
    </source>
</evidence>
<keyword evidence="8" id="KW-0411">Iron-sulfur</keyword>
<dbReference type="GO" id="GO:0034039">
    <property type="term" value="F:8-oxo-7,8-dihydroguanine DNA N-glycosylase activity"/>
    <property type="evidence" value="ECO:0007669"/>
    <property type="project" value="TreeGrafter"/>
</dbReference>
<dbReference type="Proteomes" id="UP000502421">
    <property type="component" value="Chromosome"/>
</dbReference>
<keyword evidence="6" id="KW-0378">Hydrolase</keyword>
<keyword evidence="9" id="KW-0234">DNA repair</keyword>
<dbReference type="CDD" id="cd00056">
    <property type="entry name" value="ENDO3c"/>
    <property type="match status" value="1"/>
</dbReference>
<name>A0AAE6ZMG5_9BACT</name>
<comment type="similarity">
    <text evidence="3">Belongs to the Nth/MutY family.</text>
</comment>
<dbReference type="InterPro" id="IPR003651">
    <property type="entry name" value="Endonuclease3_FeS-loop_motif"/>
</dbReference>
<keyword evidence="5" id="KW-0227">DNA damage</keyword>
<dbReference type="KEGG" id="coy:HF329_33325"/>
<dbReference type="Gene3D" id="1.10.340.30">
    <property type="entry name" value="Hypothetical protein, domain 2"/>
    <property type="match status" value="1"/>
</dbReference>
<evidence type="ECO:0000256" key="8">
    <source>
        <dbReference type="ARBA" id="ARBA00023014"/>
    </source>
</evidence>
<proteinExistence type="inferred from homology"/>
<evidence type="ECO:0000313" key="12">
    <source>
        <dbReference type="EMBL" id="QJB35931.1"/>
    </source>
</evidence>
<dbReference type="PANTHER" id="PTHR42944:SF1">
    <property type="entry name" value="ADENINE DNA GLYCOSYLASE"/>
    <property type="match status" value="1"/>
</dbReference>
<keyword evidence="10" id="KW-0326">Glycosidase</keyword>
<dbReference type="GO" id="GO:0000701">
    <property type="term" value="F:purine-specific mismatch base pair DNA N-glycosylase activity"/>
    <property type="evidence" value="ECO:0007669"/>
    <property type="project" value="TreeGrafter"/>
</dbReference>
<keyword evidence="7" id="KW-0408">Iron</keyword>
<dbReference type="InterPro" id="IPR011257">
    <property type="entry name" value="DNA_glycosylase"/>
</dbReference>
<sequence length="224" mass="26424">MCSEHILESNINRFQVALLIWYKFYGRHNLPWRKQSLSSYEIVIAEVLLQRTKAETINKYYQDFISTFPNWEAIVKSSLSFLENKLRSIGLYRQRAQRLKNLAIEMVRRNGEFPQTRSSLELMPFLGQYIVNAILLQIFNQPTPLLDVNMSRVLERYFGNRQLSDIRYDPYLQDLAYRVVNHKDSKIINWAILDFAAEICTARKPQCEKCLLSATCQFVEKTLI</sequence>
<comment type="cofactor">
    <cofactor evidence="1">
        <name>[4Fe-4S] cluster</name>
        <dbReference type="ChEBI" id="CHEBI:49883"/>
    </cofactor>
</comment>
<dbReference type="RefSeq" id="WP_168811447.1">
    <property type="nucleotide sequence ID" value="NZ_CP051205.1"/>
</dbReference>
<keyword evidence="4" id="KW-0479">Metal-binding</keyword>
<dbReference type="SMART" id="SM00525">
    <property type="entry name" value="FES"/>
    <property type="match status" value="1"/>
</dbReference>
<dbReference type="InterPro" id="IPR023170">
    <property type="entry name" value="HhH_base_excis_C"/>
</dbReference>
<dbReference type="GO" id="GO:0035485">
    <property type="term" value="F:adenine/guanine mispair binding"/>
    <property type="evidence" value="ECO:0007669"/>
    <property type="project" value="TreeGrafter"/>
</dbReference>
<gene>
    <name evidence="12" type="ORF">HF329_33325</name>
</gene>
<protein>
    <recommendedName>
        <fullName evidence="11">HhH-GPD domain-containing protein</fullName>
    </recommendedName>
</protein>
<dbReference type="Gene3D" id="1.10.1670.10">
    <property type="entry name" value="Helix-hairpin-Helix base-excision DNA repair enzymes (C-terminal)"/>
    <property type="match status" value="1"/>
</dbReference>
<evidence type="ECO:0000256" key="1">
    <source>
        <dbReference type="ARBA" id="ARBA00001966"/>
    </source>
</evidence>
<comment type="function">
    <text evidence="2">Adenine glycosylase active on G-A mispairs. MutY also corrects error-prone DNA synthesis past GO lesions which are due to the oxidatively damaged form of guanine: 7,8-dihydro-8-oxoguanine (8-oxo-dGTP).</text>
</comment>
<dbReference type="GO" id="GO:0046872">
    <property type="term" value="F:metal ion binding"/>
    <property type="evidence" value="ECO:0007669"/>
    <property type="project" value="UniProtKB-KW"/>
</dbReference>
<evidence type="ECO:0000256" key="6">
    <source>
        <dbReference type="ARBA" id="ARBA00022801"/>
    </source>
</evidence>